<dbReference type="InterPro" id="IPR000160">
    <property type="entry name" value="GGDEF_dom"/>
</dbReference>
<accession>E6UFF0</accession>
<dbReference type="Proteomes" id="UP000006919">
    <property type="component" value="Chromosome"/>
</dbReference>
<keyword evidence="1" id="KW-0812">Transmembrane</keyword>
<keyword evidence="1" id="KW-0472">Membrane</keyword>
<dbReference type="GO" id="GO:0005886">
    <property type="term" value="C:plasma membrane"/>
    <property type="evidence" value="ECO:0007669"/>
    <property type="project" value="TreeGrafter"/>
</dbReference>
<dbReference type="SUPFAM" id="SSF55073">
    <property type="entry name" value="Nucleotide cyclase"/>
    <property type="match status" value="1"/>
</dbReference>
<feature type="transmembrane region" description="Helical" evidence="1">
    <location>
        <begin position="155"/>
        <end position="177"/>
    </location>
</feature>
<dbReference type="AlphaFoldDB" id="E6UFF0"/>
<evidence type="ECO:0000256" key="1">
    <source>
        <dbReference type="SAM" id="Phobius"/>
    </source>
</evidence>
<dbReference type="CDD" id="cd01949">
    <property type="entry name" value="GGDEF"/>
    <property type="match status" value="1"/>
</dbReference>
<dbReference type="OrthoDB" id="9807794at2"/>
<dbReference type="HOGENOM" id="CLU_000445_11_1_9"/>
<feature type="transmembrane region" description="Helical" evidence="1">
    <location>
        <begin position="123"/>
        <end position="143"/>
    </location>
</feature>
<dbReference type="SMART" id="SM00267">
    <property type="entry name" value="GGDEF"/>
    <property type="match status" value="1"/>
</dbReference>
<dbReference type="PANTHER" id="PTHR45138">
    <property type="entry name" value="REGULATORY COMPONENTS OF SENSORY TRANSDUCTION SYSTEM"/>
    <property type="match status" value="1"/>
</dbReference>
<name>E6UFF0_RUMA7</name>
<feature type="transmembrane region" description="Helical" evidence="1">
    <location>
        <begin position="43"/>
        <end position="61"/>
    </location>
</feature>
<dbReference type="InterPro" id="IPR043128">
    <property type="entry name" value="Rev_trsase/Diguanyl_cyclase"/>
</dbReference>
<dbReference type="eggNOG" id="COG3706">
    <property type="taxonomic scope" value="Bacteria"/>
</dbReference>
<dbReference type="InterPro" id="IPR050469">
    <property type="entry name" value="Diguanylate_Cyclase"/>
</dbReference>
<organism evidence="3 4">
    <name type="scientific">Ruminococcus albus (strain ATCC 27210 / DSM 20455 / JCM 14654 / NCDO 2250 / 7)</name>
    <dbReference type="NCBI Taxonomy" id="697329"/>
    <lineage>
        <taxon>Bacteria</taxon>
        <taxon>Bacillati</taxon>
        <taxon>Bacillota</taxon>
        <taxon>Clostridia</taxon>
        <taxon>Eubacteriales</taxon>
        <taxon>Oscillospiraceae</taxon>
        <taxon>Ruminococcus</taxon>
    </lineage>
</organism>
<dbReference type="STRING" id="697329.Rumal_0483"/>
<feature type="domain" description="GGDEF" evidence="2">
    <location>
        <begin position="219"/>
        <end position="343"/>
    </location>
</feature>
<evidence type="ECO:0000259" key="2">
    <source>
        <dbReference type="PROSITE" id="PS50887"/>
    </source>
</evidence>
<dbReference type="KEGG" id="ral:Rumal_0483"/>
<gene>
    <name evidence="3" type="ordered locus">Rumal_0483</name>
</gene>
<dbReference type="GO" id="GO:1902201">
    <property type="term" value="P:negative regulation of bacterial-type flagellum-dependent cell motility"/>
    <property type="evidence" value="ECO:0007669"/>
    <property type="project" value="TreeGrafter"/>
</dbReference>
<dbReference type="Gene3D" id="3.30.70.270">
    <property type="match status" value="1"/>
</dbReference>
<dbReference type="RefSeq" id="WP_013497228.1">
    <property type="nucleotide sequence ID" value="NC_014833.1"/>
</dbReference>
<protein>
    <submittedName>
        <fullName evidence="3">Diguanylate cyclase</fullName>
    </submittedName>
</protein>
<keyword evidence="1" id="KW-1133">Transmembrane helix</keyword>
<dbReference type="NCBIfam" id="TIGR00254">
    <property type="entry name" value="GGDEF"/>
    <property type="match status" value="1"/>
</dbReference>
<dbReference type="GO" id="GO:0052621">
    <property type="term" value="F:diguanylate cyclase activity"/>
    <property type="evidence" value="ECO:0007669"/>
    <property type="project" value="TreeGrafter"/>
</dbReference>
<feature type="transmembrane region" description="Helical" evidence="1">
    <location>
        <begin position="95"/>
        <end position="111"/>
    </location>
</feature>
<evidence type="ECO:0000313" key="4">
    <source>
        <dbReference type="Proteomes" id="UP000006919"/>
    </source>
</evidence>
<dbReference type="GO" id="GO:0043709">
    <property type="term" value="P:cell adhesion involved in single-species biofilm formation"/>
    <property type="evidence" value="ECO:0007669"/>
    <property type="project" value="TreeGrafter"/>
</dbReference>
<dbReference type="PANTHER" id="PTHR45138:SF9">
    <property type="entry name" value="DIGUANYLATE CYCLASE DGCM-RELATED"/>
    <property type="match status" value="1"/>
</dbReference>
<dbReference type="PROSITE" id="PS50887">
    <property type="entry name" value="GGDEF"/>
    <property type="match status" value="1"/>
</dbReference>
<dbReference type="EMBL" id="CP002403">
    <property type="protein sequence ID" value="ADU21036.1"/>
    <property type="molecule type" value="Genomic_DNA"/>
</dbReference>
<sequence>MNNDNENLKNAMIIKNLTLFFGGFLLFTDVFFLAVGIVYDMPLIRYLIYVKLVINTTNIYLILKKHYLVSTVIIYVVIMAMMVVGIISMGTRPAFQLYALGMLICVSYNGYLHNRILKKELPFMLMMGIHVLLYTGMLLYARFREPLYTYPQSAVDILVIFNSVATFSIVILYAFLFHNVAIHSEEKLEKMALMDKLTGLYNRHYLLAFLDHTGPRNPEDRWIAMLDIDDFKKINDSYGHNCGDFILHEIAAMIRDVCKNCIVCRWGGEEFIILSNINECSTEVLETLRKNIENREFIFEGNTIHATVTIGECRYETGQSNDKYGYPWLTKSFMKANTAARTV</sequence>
<feature type="transmembrane region" description="Helical" evidence="1">
    <location>
        <begin position="68"/>
        <end position="89"/>
    </location>
</feature>
<dbReference type="Pfam" id="PF00990">
    <property type="entry name" value="GGDEF"/>
    <property type="match status" value="1"/>
</dbReference>
<dbReference type="InterPro" id="IPR029787">
    <property type="entry name" value="Nucleotide_cyclase"/>
</dbReference>
<evidence type="ECO:0000313" key="3">
    <source>
        <dbReference type="EMBL" id="ADU21036.1"/>
    </source>
</evidence>
<reference evidence="3 4" key="1">
    <citation type="journal article" date="2011" name="J. Bacteriol.">
        <title>Complete genome of the cellulolytic ruminal bacterium Ruminococcus albus 7.</title>
        <authorList>
            <person name="Suen G."/>
            <person name="Stevenson D.M."/>
            <person name="Bruce D.C."/>
            <person name="Chertkov O."/>
            <person name="Copeland A."/>
            <person name="Cheng J.F."/>
            <person name="Detter C."/>
            <person name="Detter J.C."/>
            <person name="Goodwin L.A."/>
            <person name="Han C.S."/>
            <person name="Hauser L.J."/>
            <person name="Ivanova N.N."/>
            <person name="Kyrpides N.C."/>
            <person name="Land M.L."/>
            <person name="Lapidus A."/>
            <person name="Lucas S."/>
            <person name="Ovchinnikova G."/>
            <person name="Pitluck S."/>
            <person name="Tapia R."/>
            <person name="Woyke T."/>
            <person name="Boyum J."/>
            <person name="Mead D."/>
            <person name="Weimer P.J."/>
        </authorList>
    </citation>
    <scope>NUCLEOTIDE SEQUENCE [LARGE SCALE GENOMIC DNA]</scope>
    <source>
        <strain evidence="4">ATCC 27210 / DSM 20455 / JCM 14654 / NCDO 2250 / 7</strain>
    </source>
</reference>
<feature type="transmembrane region" description="Helical" evidence="1">
    <location>
        <begin position="17"/>
        <end position="37"/>
    </location>
</feature>
<proteinExistence type="predicted"/>